<keyword evidence="1" id="KW-0418">Kinase</keyword>
<comment type="caution">
    <text evidence="1">The sequence shown here is derived from an EMBL/GenBank/DDBJ whole genome shotgun (WGS) entry which is preliminary data.</text>
</comment>
<keyword evidence="1" id="KW-0808">Transferase</keyword>
<dbReference type="RefSeq" id="WP_380625899.1">
    <property type="nucleotide sequence ID" value="NZ_JBHSDK010000062.1"/>
</dbReference>
<dbReference type="Pfam" id="PF13238">
    <property type="entry name" value="AAA_18"/>
    <property type="match status" value="1"/>
</dbReference>
<accession>A0ABV8U546</accession>
<dbReference type="SUPFAM" id="SSF52540">
    <property type="entry name" value="P-loop containing nucleoside triphosphate hydrolases"/>
    <property type="match status" value="1"/>
</dbReference>
<dbReference type="GO" id="GO:0016301">
    <property type="term" value="F:kinase activity"/>
    <property type="evidence" value="ECO:0007669"/>
    <property type="project" value="UniProtKB-KW"/>
</dbReference>
<reference evidence="2" key="1">
    <citation type="journal article" date="2019" name="Int. J. Syst. Evol. Microbiol.">
        <title>The Global Catalogue of Microorganisms (GCM) 10K type strain sequencing project: providing services to taxonomists for standard genome sequencing and annotation.</title>
        <authorList>
            <consortium name="The Broad Institute Genomics Platform"/>
            <consortium name="The Broad Institute Genome Sequencing Center for Infectious Disease"/>
            <person name="Wu L."/>
            <person name="Ma J."/>
        </authorList>
    </citation>
    <scope>NUCLEOTIDE SEQUENCE [LARGE SCALE GENOMIC DNA]</scope>
    <source>
        <strain evidence="2">IBRC-M 10908</strain>
    </source>
</reference>
<protein>
    <submittedName>
        <fullName evidence="1">Uridine kinase</fullName>
    </submittedName>
</protein>
<dbReference type="EMBL" id="JBHSDK010000062">
    <property type="protein sequence ID" value="MFC4338142.1"/>
    <property type="molecule type" value="Genomic_DNA"/>
</dbReference>
<name>A0ABV8U546_9ACTN</name>
<sequence length="162" mass="18333">MSTRVVAIDGPGGSGKSTFADLLADRLDASIVHTDDFASWDVPLDWYPRLRDEVLVPLSENRSARFRPFDWELGALRDVPIVVEPAEFVIVEGVSSSREAFRPYLSFSVWVETPREVRLRRGLDRDGEEAADFWASWMAEEDVYVRREDPAGKADMVVDGTR</sequence>
<evidence type="ECO:0000313" key="1">
    <source>
        <dbReference type="EMBL" id="MFC4338142.1"/>
    </source>
</evidence>
<keyword evidence="2" id="KW-1185">Reference proteome</keyword>
<dbReference type="Gene3D" id="3.40.50.300">
    <property type="entry name" value="P-loop containing nucleotide triphosphate hydrolases"/>
    <property type="match status" value="1"/>
</dbReference>
<gene>
    <name evidence="1" type="ORF">ACFPET_23400</name>
</gene>
<proteinExistence type="predicted"/>
<evidence type="ECO:0000313" key="2">
    <source>
        <dbReference type="Proteomes" id="UP001595823"/>
    </source>
</evidence>
<dbReference type="Proteomes" id="UP001595823">
    <property type="component" value="Unassembled WGS sequence"/>
</dbReference>
<organism evidence="1 2">
    <name type="scientific">Salininema proteolyticum</name>
    <dbReference type="NCBI Taxonomy" id="1607685"/>
    <lineage>
        <taxon>Bacteria</taxon>
        <taxon>Bacillati</taxon>
        <taxon>Actinomycetota</taxon>
        <taxon>Actinomycetes</taxon>
        <taxon>Glycomycetales</taxon>
        <taxon>Glycomycetaceae</taxon>
        <taxon>Salininema</taxon>
    </lineage>
</organism>
<dbReference type="InterPro" id="IPR027417">
    <property type="entry name" value="P-loop_NTPase"/>
</dbReference>